<feature type="compositionally biased region" description="Polar residues" evidence="1">
    <location>
        <begin position="217"/>
        <end position="227"/>
    </location>
</feature>
<comment type="caution">
    <text evidence="3">The sequence shown here is derived from an EMBL/GenBank/DDBJ whole genome shotgun (WGS) entry which is preliminary data.</text>
</comment>
<proteinExistence type="predicted"/>
<dbReference type="PANTHER" id="PTHR36223">
    <property type="entry name" value="BETA-LACTAMASE-TYPE TRANSPEPTIDASE FOLD DOMAIN CONTAINING PROTEIN"/>
    <property type="match status" value="1"/>
</dbReference>
<dbReference type="Proteomes" id="UP000807469">
    <property type="component" value="Unassembled WGS sequence"/>
</dbReference>
<evidence type="ECO:0000313" key="4">
    <source>
        <dbReference type="Proteomes" id="UP000807469"/>
    </source>
</evidence>
<accession>A0A9P5Z2P8</accession>
<protein>
    <recommendedName>
        <fullName evidence="2">DUF7918 domain-containing protein</fullName>
    </recommendedName>
</protein>
<evidence type="ECO:0000256" key="1">
    <source>
        <dbReference type="SAM" id="MobiDB-lite"/>
    </source>
</evidence>
<evidence type="ECO:0000259" key="2">
    <source>
        <dbReference type="Pfam" id="PF25534"/>
    </source>
</evidence>
<dbReference type="AlphaFoldDB" id="A0A9P5Z2P8"/>
<feature type="domain" description="DUF7918" evidence="2">
    <location>
        <begin position="13"/>
        <end position="213"/>
    </location>
</feature>
<feature type="region of interest" description="Disordered" evidence="1">
    <location>
        <begin position="212"/>
        <end position="267"/>
    </location>
</feature>
<feature type="region of interest" description="Disordered" evidence="1">
    <location>
        <begin position="144"/>
        <end position="165"/>
    </location>
</feature>
<feature type="region of interest" description="Disordered" evidence="1">
    <location>
        <begin position="279"/>
        <end position="312"/>
    </location>
</feature>
<reference evidence="3" key="1">
    <citation type="submission" date="2020-11" db="EMBL/GenBank/DDBJ databases">
        <authorList>
            <consortium name="DOE Joint Genome Institute"/>
            <person name="Ahrendt S."/>
            <person name="Riley R."/>
            <person name="Andreopoulos W."/>
            <person name="Labutti K."/>
            <person name="Pangilinan J."/>
            <person name="Ruiz-Duenas F.J."/>
            <person name="Barrasa J.M."/>
            <person name="Sanchez-Garcia M."/>
            <person name="Camarero S."/>
            <person name="Miyauchi S."/>
            <person name="Serrano A."/>
            <person name="Linde D."/>
            <person name="Babiker R."/>
            <person name="Drula E."/>
            <person name="Ayuso-Fernandez I."/>
            <person name="Pacheco R."/>
            <person name="Padilla G."/>
            <person name="Ferreira P."/>
            <person name="Barriuso J."/>
            <person name="Kellner H."/>
            <person name="Castanera R."/>
            <person name="Alfaro M."/>
            <person name="Ramirez L."/>
            <person name="Pisabarro A.G."/>
            <person name="Kuo A."/>
            <person name="Tritt A."/>
            <person name="Lipzen A."/>
            <person name="He G."/>
            <person name="Yan M."/>
            <person name="Ng V."/>
            <person name="Cullen D."/>
            <person name="Martin F."/>
            <person name="Rosso M.-N."/>
            <person name="Henrissat B."/>
            <person name="Hibbett D."/>
            <person name="Martinez A.T."/>
            <person name="Grigoriev I.V."/>
        </authorList>
    </citation>
    <scope>NUCLEOTIDE SEQUENCE</scope>
    <source>
        <strain evidence="3">CIRM-BRFM 674</strain>
    </source>
</reference>
<gene>
    <name evidence="3" type="ORF">BDN70DRAFT_993337</name>
</gene>
<keyword evidence="4" id="KW-1185">Reference proteome</keyword>
<evidence type="ECO:0000313" key="3">
    <source>
        <dbReference type="EMBL" id="KAF9479623.1"/>
    </source>
</evidence>
<dbReference type="PANTHER" id="PTHR36223:SF1">
    <property type="entry name" value="TRANSCRIPTION ELONGATION FACTOR EAF N-TERMINAL DOMAIN-CONTAINING PROTEIN"/>
    <property type="match status" value="1"/>
</dbReference>
<name>A0A9P5Z2P8_9AGAR</name>
<dbReference type="Pfam" id="PF25534">
    <property type="entry name" value="DUF7918"/>
    <property type="match status" value="1"/>
</dbReference>
<sequence>MERKHDHLNFSEFDVWIDVDGVKTPTYGVESKGEEGQTSCWIASAADKEFSISFCPQRSEENAYIARVLLDGHEAAHNIYPPIPNTGLTKTISARKTSATEQRNFVFGKLELTDDDSVPLDQSQHIGEIKVMIRRAKVLGFRPHAPPTHAVPDAERVHERSKKALSHQVKYGPEQKIVPKAQVGVTYVPLGDWMTFLFKYRPIEMLRANGIAPPLPSTSAKRPNTPESMPPPSEVKKRNSSTIKRELNDDSEDDELEDSDGKDMLSKERELLVELERVRKKQRAKMERARPKKKIKNEPTTHFTPGEVIDLT</sequence>
<organism evidence="3 4">
    <name type="scientific">Pholiota conissans</name>
    <dbReference type="NCBI Taxonomy" id="109636"/>
    <lineage>
        <taxon>Eukaryota</taxon>
        <taxon>Fungi</taxon>
        <taxon>Dikarya</taxon>
        <taxon>Basidiomycota</taxon>
        <taxon>Agaricomycotina</taxon>
        <taxon>Agaricomycetes</taxon>
        <taxon>Agaricomycetidae</taxon>
        <taxon>Agaricales</taxon>
        <taxon>Agaricineae</taxon>
        <taxon>Strophariaceae</taxon>
        <taxon>Pholiota</taxon>
    </lineage>
</organism>
<dbReference type="OrthoDB" id="3364132at2759"/>
<dbReference type="EMBL" id="MU155209">
    <property type="protein sequence ID" value="KAF9479623.1"/>
    <property type="molecule type" value="Genomic_DNA"/>
</dbReference>
<feature type="compositionally biased region" description="Acidic residues" evidence="1">
    <location>
        <begin position="249"/>
        <end position="258"/>
    </location>
</feature>
<dbReference type="InterPro" id="IPR057678">
    <property type="entry name" value="DUF7918"/>
</dbReference>